<feature type="binding site" evidence="13">
    <location>
        <position position="334"/>
    </location>
    <ligand>
        <name>Zn(2+)</name>
        <dbReference type="ChEBI" id="CHEBI:29105"/>
        <label>2</label>
    </ligand>
</feature>
<dbReference type="OrthoDB" id="7392499at2759"/>
<dbReference type="GO" id="GO:0046872">
    <property type="term" value="F:metal ion binding"/>
    <property type="evidence" value="ECO:0007669"/>
    <property type="project" value="UniProtKB-KW"/>
</dbReference>
<evidence type="ECO:0000256" key="9">
    <source>
        <dbReference type="ARBA" id="ARBA00022842"/>
    </source>
</evidence>
<dbReference type="PANTHER" id="PTHR11596">
    <property type="entry name" value="ALKALINE PHOSPHATASE"/>
    <property type="match status" value="1"/>
</dbReference>
<name>A0A3N4JGT1_9PEZI</name>
<feature type="transmembrane region" description="Helical" evidence="17">
    <location>
        <begin position="35"/>
        <end position="59"/>
    </location>
</feature>
<dbReference type="PRINTS" id="PR00113">
    <property type="entry name" value="ALKPHPHTASE"/>
</dbReference>
<dbReference type="Gene3D" id="3.40.720.10">
    <property type="entry name" value="Alkaline Phosphatase, subunit A"/>
    <property type="match status" value="1"/>
</dbReference>
<feature type="region of interest" description="Disordered" evidence="16">
    <location>
        <begin position="1"/>
        <end position="25"/>
    </location>
</feature>
<evidence type="ECO:0000256" key="15">
    <source>
        <dbReference type="RuleBase" id="RU003947"/>
    </source>
</evidence>
<dbReference type="STRING" id="1336337.A0A3N4JGT1"/>
<evidence type="ECO:0000313" key="18">
    <source>
        <dbReference type="EMBL" id="RPA97475.1"/>
    </source>
</evidence>
<keyword evidence="10 17" id="KW-1133">Transmembrane helix</keyword>
<dbReference type="Gene3D" id="1.10.60.40">
    <property type="match status" value="1"/>
</dbReference>
<evidence type="ECO:0000256" key="7">
    <source>
        <dbReference type="ARBA" id="ARBA00022801"/>
    </source>
</evidence>
<feature type="binding site" evidence="13">
    <location>
        <position position="374"/>
    </location>
    <ligand>
        <name>Zn(2+)</name>
        <dbReference type="ChEBI" id="CHEBI:29105"/>
        <label>2</label>
    </ligand>
</feature>
<dbReference type="GO" id="GO:0000329">
    <property type="term" value="C:fungal-type vacuole membrane"/>
    <property type="evidence" value="ECO:0007669"/>
    <property type="project" value="TreeGrafter"/>
</dbReference>
<feature type="binding site" evidence="13">
    <location>
        <position position="373"/>
    </location>
    <ligand>
        <name>Zn(2+)</name>
        <dbReference type="ChEBI" id="CHEBI:29105"/>
        <label>2</label>
    </ligand>
</feature>
<evidence type="ECO:0000256" key="6">
    <source>
        <dbReference type="ARBA" id="ARBA00022723"/>
    </source>
</evidence>
<evidence type="ECO:0000256" key="1">
    <source>
        <dbReference type="ARBA" id="ARBA00004167"/>
    </source>
</evidence>
<feature type="binding site" evidence="13">
    <location>
        <position position="183"/>
    </location>
    <ligand>
        <name>Mg(2+)</name>
        <dbReference type="ChEBI" id="CHEBI:18420"/>
    </ligand>
</feature>
<keyword evidence="8 13" id="KW-0862">Zinc</keyword>
<evidence type="ECO:0000256" key="4">
    <source>
        <dbReference type="ARBA" id="ARBA00022553"/>
    </source>
</evidence>
<keyword evidence="5 17" id="KW-0812">Transmembrane</keyword>
<dbReference type="SUPFAM" id="SSF53649">
    <property type="entry name" value="Alkaline phosphatase-like"/>
    <property type="match status" value="1"/>
</dbReference>
<dbReference type="AlphaFoldDB" id="A0A3N4JGT1"/>
<feature type="binding site" evidence="13">
    <location>
        <position position="185"/>
    </location>
    <ligand>
        <name>Mg(2+)</name>
        <dbReference type="ChEBI" id="CHEBI:18420"/>
    </ligand>
</feature>
<dbReference type="Proteomes" id="UP000276215">
    <property type="component" value="Unassembled WGS sequence"/>
</dbReference>
<sequence>MSRRSSTERNAEEDAGLLSGRPTNKQTVRGKWEGWVRLGLGVWAMAATAGIVIIAVLWVNTGSNGQNSKFPPGGKRNIVFMVSDGMGPTSLALTRSYRQLVDGLPWDDTLTLDKHFIGTSRTRSSSSLVTDSAAGATAFSCGMKSYNGAISVLPDGSPCGTILEAAKKAGYMTGLVVTTRITDATPACFSAHVNLRGEEDRIAEQQIGDYPLGRMVDLMLGGGRCHFLPNTTNDSCRSDSRNLVSEAQKRFGFSYVDDRKSFDGLKKGNAVRLPLLGLFAPTDIPYDIDRKAEVYPSLEEMAEVALKALEIATKDSDKGFFLMVEGSRIDHAGHGNDPAAQVHEVLAYDKTFKRVSDWIAGSKYPGVVVSTSDHETGGLAVARQLHATYPEYLWYPEVLANASSSSEYLAAQYALHSPSSSEGDEEDYIRNTLLIKGLGIHNPDDGEIRAIKEHKDHPDSAWVLADLVSRRAQVGWTTHGHSGVDVNIYGSDGTSRLGGNHENTKVGEFLRDYLQVDVDAVTKELRKKGVNRVGATGGEEVVYEWMGRPLSELKEAGFETEKLDCYHGDFKHKH</sequence>
<evidence type="ECO:0000256" key="5">
    <source>
        <dbReference type="ARBA" id="ARBA00022692"/>
    </source>
</evidence>
<keyword evidence="6 13" id="KW-0479">Metal-binding</keyword>
<evidence type="ECO:0000256" key="3">
    <source>
        <dbReference type="ARBA" id="ARBA00012647"/>
    </source>
</evidence>
<feature type="binding site" evidence="13">
    <location>
        <position position="84"/>
    </location>
    <ligand>
        <name>Zn(2+)</name>
        <dbReference type="ChEBI" id="CHEBI:29105"/>
        <label>2</label>
    </ligand>
</feature>
<dbReference type="InterPro" id="IPR017850">
    <property type="entry name" value="Alkaline_phosphatase_core_sf"/>
</dbReference>
<dbReference type="FunFam" id="1.10.60.40:FF:000002">
    <property type="entry name" value="Alkaline phosphatase"/>
    <property type="match status" value="1"/>
</dbReference>
<dbReference type="GO" id="GO:0004035">
    <property type="term" value="F:alkaline phosphatase activity"/>
    <property type="evidence" value="ECO:0007669"/>
    <property type="project" value="UniProtKB-EC"/>
</dbReference>
<dbReference type="SMART" id="SM00098">
    <property type="entry name" value="alkPPc"/>
    <property type="match status" value="1"/>
</dbReference>
<feature type="binding site" evidence="13">
    <location>
        <position position="325"/>
    </location>
    <ligand>
        <name>Mg(2+)</name>
        <dbReference type="ChEBI" id="CHEBI:18420"/>
    </ligand>
</feature>
<dbReference type="InterPro" id="IPR018299">
    <property type="entry name" value="Alkaline_phosphatase_AS"/>
</dbReference>
<dbReference type="InterPro" id="IPR001952">
    <property type="entry name" value="Alkaline_phosphatase"/>
</dbReference>
<evidence type="ECO:0000256" key="2">
    <source>
        <dbReference type="ARBA" id="ARBA00005984"/>
    </source>
</evidence>
<evidence type="ECO:0000256" key="11">
    <source>
        <dbReference type="ARBA" id="ARBA00023136"/>
    </source>
</evidence>
<dbReference type="Pfam" id="PF00245">
    <property type="entry name" value="Alk_phosphatase"/>
    <property type="match status" value="1"/>
</dbReference>
<feature type="binding site" evidence="13">
    <location>
        <position position="84"/>
    </location>
    <ligand>
        <name>Mg(2+)</name>
        <dbReference type="ChEBI" id="CHEBI:18420"/>
    </ligand>
</feature>
<evidence type="ECO:0000313" key="19">
    <source>
        <dbReference type="Proteomes" id="UP000276215"/>
    </source>
</evidence>
<dbReference type="PROSITE" id="PS00123">
    <property type="entry name" value="ALKALINE_PHOSPHATASE"/>
    <property type="match status" value="1"/>
</dbReference>
<dbReference type="EMBL" id="ML120404">
    <property type="protein sequence ID" value="RPA97475.1"/>
    <property type="molecule type" value="Genomic_DNA"/>
</dbReference>
<organism evidence="18 19">
    <name type="scientific">Choiromyces venosus 120613-1</name>
    <dbReference type="NCBI Taxonomy" id="1336337"/>
    <lineage>
        <taxon>Eukaryota</taxon>
        <taxon>Fungi</taxon>
        <taxon>Dikarya</taxon>
        <taxon>Ascomycota</taxon>
        <taxon>Pezizomycotina</taxon>
        <taxon>Pezizomycetes</taxon>
        <taxon>Pezizales</taxon>
        <taxon>Tuberaceae</taxon>
        <taxon>Choiromyces</taxon>
    </lineage>
</organism>
<feature type="compositionally biased region" description="Basic and acidic residues" evidence="16">
    <location>
        <begin position="1"/>
        <end position="12"/>
    </location>
</feature>
<evidence type="ECO:0000256" key="13">
    <source>
        <dbReference type="PIRSR" id="PIRSR601952-2"/>
    </source>
</evidence>
<proteinExistence type="inferred from homology"/>
<dbReference type="FunFam" id="3.40.720.10:FF:000063">
    <property type="entry name" value="Alkaline phosphatase"/>
    <property type="match status" value="1"/>
</dbReference>
<comment type="cofactor">
    <cofactor evidence="13">
        <name>Zn(2+)</name>
        <dbReference type="ChEBI" id="CHEBI:29105"/>
    </cofactor>
    <text evidence="13">Binds 2 Zn(2+) ions.</text>
</comment>
<evidence type="ECO:0000256" key="8">
    <source>
        <dbReference type="ARBA" id="ARBA00022833"/>
    </source>
</evidence>
<keyword evidence="7 15" id="KW-0378">Hydrolase</keyword>
<keyword evidence="9 13" id="KW-0460">Magnesium</keyword>
<dbReference type="PANTHER" id="PTHR11596:SF5">
    <property type="entry name" value="ALKALINE PHOSPHATASE"/>
    <property type="match status" value="1"/>
</dbReference>
<dbReference type="EC" id="3.1.3.1" evidence="3 15"/>
<feature type="binding site" evidence="13">
    <location>
        <position position="330"/>
    </location>
    <ligand>
        <name>Zn(2+)</name>
        <dbReference type="ChEBI" id="CHEBI:29105"/>
        <label>2</label>
    </ligand>
</feature>
<reference evidence="18 19" key="1">
    <citation type="journal article" date="2018" name="Nat. Ecol. Evol.">
        <title>Pezizomycetes genomes reveal the molecular basis of ectomycorrhizal truffle lifestyle.</title>
        <authorList>
            <person name="Murat C."/>
            <person name="Payen T."/>
            <person name="Noel B."/>
            <person name="Kuo A."/>
            <person name="Morin E."/>
            <person name="Chen J."/>
            <person name="Kohler A."/>
            <person name="Krizsan K."/>
            <person name="Balestrini R."/>
            <person name="Da Silva C."/>
            <person name="Montanini B."/>
            <person name="Hainaut M."/>
            <person name="Levati E."/>
            <person name="Barry K.W."/>
            <person name="Belfiori B."/>
            <person name="Cichocki N."/>
            <person name="Clum A."/>
            <person name="Dockter R.B."/>
            <person name="Fauchery L."/>
            <person name="Guy J."/>
            <person name="Iotti M."/>
            <person name="Le Tacon F."/>
            <person name="Lindquist E.A."/>
            <person name="Lipzen A."/>
            <person name="Malagnac F."/>
            <person name="Mello A."/>
            <person name="Molinier V."/>
            <person name="Miyauchi S."/>
            <person name="Poulain J."/>
            <person name="Riccioni C."/>
            <person name="Rubini A."/>
            <person name="Sitrit Y."/>
            <person name="Splivallo R."/>
            <person name="Traeger S."/>
            <person name="Wang M."/>
            <person name="Zifcakova L."/>
            <person name="Wipf D."/>
            <person name="Zambonelli A."/>
            <person name="Paolocci F."/>
            <person name="Nowrousian M."/>
            <person name="Ottonello S."/>
            <person name="Baldrian P."/>
            <person name="Spatafora J.W."/>
            <person name="Henrissat B."/>
            <person name="Nagy L.G."/>
            <person name="Aury J.M."/>
            <person name="Wincker P."/>
            <person name="Grigoriev I.V."/>
            <person name="Bonfante P."/>
            <person name="Martin F.M."/>
        </authorList>
    </citation>
    <scope>NUCLEOTIDE SEQUENCE [LARGE SCALE GENOMIC DNA]</scope>
    <source>
        <strain evidence="18 19">120613-1</strain>
    </source>
</reference>
<evidence type="ECO:0000256" key="14">
    <source>
        <dbReference type="RuleBase" id="RU003946"/>
    </source>
</evidence>
<evidence type="ECO:0000256" key="16">
    <source>
        <dbReference type="SAM" id="MobiDB-lite"/>
    </source>
</evidence>
<comment type="similarity">
    <text evidence="2 14">Belongs to the alkaline phosphatase family.</text>
</comment>
<keyword evidence="4" id="KW-0597">Phosphoprotein</keyword>
<accession>A0A3N4JGT1</accession>
<evidence type="ECO:0000256" key="10">
    <source>
        <dbReference type="ARBA" id="ARBA00022989"/>
    </source>
</evidence>
<evidence type="ECO:0000256" key="17">
    <source>
        <dbReference type="SAM" id="Phobius"/>
    </source>
</evidence>
<feature type="binding site" evidence="13">
    <location>
        <position position="481"/>
    </location>
    <ligand>
        <name>Zn(2+)</name>
        <dbReference type="ChEBI" id="CHEBI:29105"/>
        <label>2</label>
    </ligand>
</feature>
<feature type="active site" description="Phosphoserine intermediate" evidence="12">
    <location>
        <position position="132"/>
    </location>
</feature>
<gene>
    <name evidence="18" type="ORF">L873DRAFT_1690664</name>
</gene>
<evidence type="ECO:0000256" key="12">
    <source>
        <dbReference type="PIRSR" id="PIRSR601952-1"/>
    </source>
</evidence>
<protein>
    <recommendedName>
        <fullName evidence="3 15">Alkaline phosphatase</fullName>
        <ecNumber evidence="3 15">3.1.3.1</ecNumber>
    </recommendedName>
</protein>
<keyword evidence="11 17" id="KW-0472">Membrane</keyword>
<keyword evidence="19" id="KW-1185">Reference proteome</keyword>
<dbReference type="CDD" id="cd16012">
    <property type="entry name" value="ALP"/>
    <property type="match status" value="1"/>
</dbReference>
<comment type="subcellular location">
    <subcellularLocation>
        <location evidence="1">Membrane</location>
        <topology evidence="1">Single-pass membrane protein</topology>
    </subcellularLocation>
</comment>
<comment type="catalytic activity">
    <reaction evidence="15">
        <text>a phosphate monoester + H2O = an alcohol + phosphate</text>
        <dbReference type="Rhea" id="RHEA:15017"/>
        <dbReference type="ChEBI" id="CHEBI:15377"/>
        <dbReference type="ChEBI" id="CHEBI:30879"/>
        <dbReference type="ChEBI" id="CHEBI:43474"/>
        <dbReference type="ChEBI" id="CHEBI:67140"/>
        <dbReference type="EC" id="3.1.3.1"/>
    </reaction>
</comment>
<comment type="cofactor">
    <cofactor evidence="13">
        <name>Mg(2+)</name>
        <dbReference type="ChEBI" id="CHEBI:18420"/>
    </cofactor>
    <text evidence="13">Binds 1 Mg(2+) ion.</text>
</comment>